<organism evidence="1 2">
    <name type="scientific">Protopolystoma xenopodis</name>
    <dbReference type="NCBI Taxonomy" id="117903"/>
    <lineage>
        <taxon>Eukaryota</taxon>
        <taxon>Metazoa</taxon>
        <taxon>Spiralia</taxon>
        <taxon>Lophotrochozoa</taxon>
        <taxon>Platyhelminthes</taxon>
        <taxon>Monogenea</taxon>
        <taxon>Polyopisthocotylea</taxon>
        <taxon>Polystomatidea</taxon>
        <taxon>Polystomatidae</taxon>
        <taxon>Protopolystoma</taxon>
    </lineage>
</organism>
<sequence>MCLVFNGVDEREVCQQMLQFYPAESSSIGQQTGQLIKCCHGVSLPKWSRDIDVNVRRMKKPPEEVGSEVWLTLVILAKMECAMPQIVGPRSGTKGLPLPSTDCEVGMNASLKTNSECLLSHKSVPPKTRLQL</sequence>
<gene>
    <name evidence="1" type="ORF">PXEA_LOCUS30588</name>
</gene>
<comment type="caution">
    <text evidence="1">The sequence shown here is derived from an EMBL/GenBank/DDBJ whole genome shotgun (WGS) entry which is preliminary data.</text>
</comment>
<reference evidence="1" key="1">
    <citation type="submission" date="2018-11" db="EMBL/GenBank/DDBJ databases">
        <authorList>
            <consortium name="Pathogen Informatics"/>
        </authorList>
    </citation>
    <scope>NUCLEOTIDE SEQUENCE</scope>
</reference>
<dbReference type="EMBL" id="CAAALY010254139">
    <property type="protein sequence ID" value="VEL37148.1"/>
    <property type="molecule type" value="Genomic_DNA"/>
</dbReference>
<keyword evidence="2" id="KW-1185">Reference proteome</keyword>
<evidence type="ECO:0000313" key="1">
    <source>
        <dbReference type="EMBL" id="VEL37148.1"/>
    </source>
</evidence>
<proteinExistence type="predicted"/>
<protein>
    <submittedName>
        <fullName evidence="1">Uncharacterized protein</fullName>
    </submittedName>
</protein>
<dbReference type="AlphaFoldDB" id="A0A3S5CPA2"/>
<accession>A0A3S5CPA2</accession>
<name>A0A3S5CPA2_9PLAT</name>
<evidence type="ECO:0000313" key="2">
    <source>
        <dbReference type="Proteomes" id="UP000784294"/>
    </source>
</evidence>
<dbReference type="Proteomes" id="UP000784294">
    <property type="component" value="Unassembled WGS sequence"/>
</dbReference>